<protein>
    <submittedName>
        <fullName evidence="1">Copper-sensing transcriptional repressor CsoR</fullName>
    </submittedName>
</protein>
<reference evidence="1 2" key="1">
    <citation type="submission" date="2019-11" db="EMBL/GenBank/DDBJ databases">
        <title>Genome sequence of Moorella glycerini DSM11254.</title>
        <authorList>
            <person name="Poehlein A."/>
            <person name="Boeer T."/>
            <person name="Daniel R."/>
        </authorList>
    </citation>
    <scope>NUCLEOTIDE SEQUENCE [LARGE SCALE GENOMIC DNA]</scope>
    <source>
        <strain evidence="1 2">DSM 11254</strain>
    </source>
</reference>
<dbReference type="GO" id="GO:0003677">
    <property type="term" value="F:DNA binding"/>
    <property type="evidence" value="ECO:0007669"/>
    <property type="project" value="InterPro"/>
</dbReference>
<organism evidence="1 2">
    <name type="scientific">Neomoorella glycerini</name>
    <dbReference type="NCBI Taxonomy" id="55779"/>
    <lineage>
        <taxon>Bacteria</taxon>
        <taxon>Bacillati</taxon>
        <taxon>Bacillota</taxon>
        <taxon>Clostridia</taxon>
        <taxon>Neomoorellales</taxon>
        <taxon>Neomoorellaceae</taxon>
        <taxon>Neomoorella</taxon>
    </lineage>
</organism>
<gene>
    <name evidence="1" type="primary">csoR_2</name>
    <name evidence="1" type="ORF">MGLY_06410</name>
</gene>
<dbReference type="PANTHER" id="PTHR33677">
    <property type="entry name" value="TRANSCRIPTIONAL REPRESSOR FRMR-RELATED"/>
    <property type="match status" value="1"/>
</dbReference>
<accession>A0A6I5ZN37</accession>
<dbReference type="InterPro" id="IPR038390">
    <property type="entry name" value="Metal_Tscrpt_repr_sf"/>
</dbReference>
<dbReference type="Proteomes" id="UP000425916">
    <property type="component" value="Chromosome"/>
</dbReference>
<dbReference type="GO" id="GO:0045892">
    <property type="term" value="P:negative regulation of DNA-templated transcription"/>
    <property type="evidence" value="ECO:0007669"/>
    <property type="project" value="UniProtKB-ARBA"/>
</dbReference>
<dbReference type="InterPro" id="IPR003735">
    <property type="entry name" value="Metal_Tscrpt_repr"/>
</dbReference>
<dbReference type="GO" id="GO:0046872">
    <property type="term" value="F:metal ion binding"/>
    <property type="evidence" value="ECO:0007669"/>
    <property type="project" value="InterPro"/>
</dbReference>
<dbReference type="CDD" id="cd10148">
    <property type="entry name" value="CsoR-like_DUF156"/>
    <property type="match status" value="1"/>
</dbReference>
<sequence length="92" mass="10182">MANDLAPENCQGEILSRLKRIEGQVRGITRMIEENRSCSDIIMQLAAIKAAISQVGASVLSAYLASCLEAEIEEEKVKKALAEFTPLLKKWF</sequence>
<evidence type="ECO:0000313" key="1">
    <source>
        <dbReference type="EMBL" id="QGP91310.1"/>
    </source>
</evidence>
<dbReference type="Pfam" id="PF02583">
    <property type="entry name" value="Trns_repr_metal"/>
    <property type="match status" value="1"/>
</dbReference>
<dbReference type="AlphaFoldDB" id="A0A6I5ZN37"/>
<dbReference type="EMBL" id="CP046244">
    <property type="protein sequence ID" value="QGP91310.1"/>
    <property type="molecule type" value="Genomic_DNA"/>
</dbReference>
<dbReference type="RefSeq" id="WP_156271710.1">
    <property type="nucleotide sequence ID" value="NZ_CP046244.1"/>
</dbReference>
<keyword evidence="2" id="KW-1185">Reference proteome</keyword>
<dbReference type="Gene3D" id="1.20.58.1000">
    <property type="entry name" value="Metal-sensitive repressor, helix protomer"/>
    <property type="match status" value="1"/>
</dbReference>
<dbReference type="OrthoDB" id="9811244at2"/>
<name>A0A6I5ZN37_9FIRM</name>
<proteinExistence type="predicted"/>
<dbReference type="PANTHER" id="PTHR33677:SF5">
    <property type="entry name" value="TRANSCRIPTIONAL REPRESSOR FRMR"/>
    <property type="match status" value="1"/>
</dbReference>
<evidence type="ECO:0000313" key="2">
    <source>
        <dbReference type="Proteomes" id="UP000425916"/>
    </source>
</evidence>